<name>L9XD79_9EURY</name>
<evidence type="ECO:0008006" key="5">
    <source>
        <dbReference type="Google" id="ProtNLM"/>
    </source>
</evidence>
<dbReference type="EMBL" id="AOIB01000014">
    <property type="protein sequence ID" value="ELY59700.1"/>
    <property type="molecule type" value="Genomic_DNA"/>
</dbReference>
<evidence type="ECO:0000313" key="4">
    <source>
        <dbReference type="Proteomes" id="UP000011688"/>
    </source>
</evidence>
<sequence>MLQLLNAAVVLQAEGEELPMDESTFVLIALAVSLVFLVITIGVAYWIYKDASKRENNELLWALGTAGLLFLFFPLGVVAAIAYFVVRGEKTSEDEGEPRQAEPAGQEW</sequence>
<accession>L9XD79</accession>
<protein>
    <recommendedName>
        <fullName evidence="5">Cardiolipin synthase N-terminal domain-containing protein</fullName>
    </recommendedName>
</protein>
<feature type="transmembrane region" description="Helical" evidence="2">
    <location>
        <begin position="60"/>
        <end position="86"/>
    </location>
</feature>
<reference evidence="3 4" key="1">
    <citation type="journal article" date="2014" name="PLoS Genet.">
        <title>Phylogenetically driven sequencing of extremely halophilic archaea reveals strategies for static and dynamic osmo-response.</title>
        <authorList>
            <person name="Becker E.A."/>
            <person name="Seitzer P.M."/>
            <person name="Tritt A."/>
            <person name="Larsen D."/>
            <person name="Krusor M."/>
            <person name="Yao A.I."/>
            <person name="Wu D."/>
            <person name="Madern D."/>
            <person name="Eisen J.A."/>
            <person name="Darling A.E."/>
            <person name="Facciotti M.T."/>
        </authorList>
    </citation>
    <scope>NUCLEOTIDE SEQUENCE [LARGE SCALE GENOMIC DNA]</scope>
    <source>
        <strain evidence="3 4">DSM 10524</strain>
    </source>
</reference>
<dbReference type="eggNOG" id="arCOG08126">
    <property type="taxonomic scope" value="Archaea"/>
</dbReference>
<keyword evidence="2" id="KW-1133">Transmembrane helix</keyword>
<dbReference type="RefSeq" id="WP_005554249.1">
    <property type="nucleotide sequence ID" value="NZ_AOIB01000014.1"/>
</dbReference>
<keyword evidence="4" id="KW-1185">Reference proteome</keyword>
<organism evidence="3 4">
    <name type="scientific">Natronococcus amylolyticus DSM 10524</name>
    <dbReference type="NCBI Taxonomy" id="1227497"/>
    <lineage>
        <taxon>Archaea</taxon>
        <taxon>Methanobacteriati</taxon>
        <taxon>Methanobacteriota</taxon>
        <taxon>Stenosarchaea group</taxon>
        <taxon>Halobacteria</taxon>
        <taxon>Halobacteriales</taxon>
        <taxon>Natrialbaceae</taxon>
        <taxon>Natronococcus</taxon>
    </lineage>
</organism>
<dbReference type="AlphaFoldDB" id="L9XD79"/>
<feature type="transmembrane region" description="Helical" evidence="2">
    <location>
        <begin position="25"/>
        <end position="48"/>
    </location>
</feature>
<evidence type="ECO:0000256" key="1">
    <source>
        <dbReference type="SAM" id="MobiDB-lite"/>
    </source>
</evidence>
<gene>
    <name evidence="3" type="ORF">C491_05011</name>
</gene>
<evidence type="ECO:0000256" key="2">
    <source>
        <dbReference type="SAM" id="Phobius"/>
    </source>
</evidence>
<keyword evidence="2" id="KW-0812">Transmembrane</keyword>
<keyword evidence="2" id="KW-0472">Membrane</keyword>
<dbReference type="Proteomes" id="UP000011688">
    <property type="component" value="Unassembled WGS sequence"/>
</dbReference>
<proteinExistence type="predicted"/>
<dbReference type="STRING" id="1227497.C491_05011"/>
<evidence type="ECO:0000313" key="3">
    <source>
        <dbReference type="EMBL" id="ELY59700.1"/>
    </source>
</evidence>
<comment type="caution">
    <text evidence="3">The sequence shown here is derived from an EMBL/GenBank/DDBJ whole genome shotgun (WGS) entry which is preliminary data.</text>
</comment>
<feature type="region of interest" description="Disordered" evidence="1">
    <location>
        <begin position="89"/>
        <end position="108"/>
    </location>
</feature>
<dbReference type="OrthoDB" id="342743at2157"/>
<feature type="compositionally biased region" description="Basic and acidic residues" evidence="1">
    <location>
        <begin position="89"/>
        <end position="100"/>
    </location>
</feature>